<evidence type="ECO:0000259" key="2">
    <source>
        <dbReference type="Pfam" id="PF16884"/>
    </source>
</evidence>
<gene>
    <name evidence="3" type="primary">curA_3</name>
    <name evidence="3" type="ORF">NCTC12195_03925</name>
</gene>
<dbReference type="Gene3D" id="3.90.180.10">
    <property type="entry name" value="Medium-chain alcohol dehydrogenases, catalytic domain"/>
    <property type="match status" value="1"/>
</dbReference>
<dbReference type="EC" id="1.3.1.-" evidence="3"/>
<feature type="domain" description="Oxidoreductase N-terminal" evidence="2">
    <location>
        <begin position="5"/>
        <end position="92"/>
    </location>
</feature>
<dbReference type="Pfam" id="PF16884">
    <property type="entry name" value="ADH_N_2"/>
    <property type="match status" value="1"/>
</dbReference>
<evidence type="ECO:0000256" key="1">
    <source>
        <dbReference type="ARBA" id="ARBA00023002"/>
    </source>
</evidence>
<dbReference type="GO" id="GO:0016628">
    <property type="term" value="F:oxidoreductase activity, acting on the CH-CH group of donors, NAD or NADP as acceptor"/>
    <property type="evidence" value="ECO:0007669"/>
    <property type="project" value="InterPro"/>
</dbReference>
<dbReference type="AlphaFoldDB" id="A0A380FKY0"/>
<proteinExistence type="predicted"/>
<dbReference type="EMBL" id="UHDK01000001">
    <property type="protein sequence ID" value="SUM34400.1"/>
    <property type="molecule type" value="Genomic_DNA"/>
</dbReference>
<dbReference type="SUPFAM" id="SSF50129">
    <property type="entry name" value="GroES-like"/>
    <property type="match status" value="1"/>
</dbReference>
<dbReference type="PANTHER" id="PTHR43205:SF7">
    <property type="entry name" value="PROSTAGLANDIN REDUCTASE 1"/>
    <property type="match status" value="1"/>
</dbReference>
<dbReference type="InterPro" id="IPR041694">
    <property type="entry name" value="ADH_N_2"/>
</dbReference>
<sequence length="106" mass="12244">MKTERIVLAKRPVGLPTDEIFRYETVEIGQPGDNEIQIEALYISVDPYMRGRMSDSESYVQPFKLDEALNGHVVGRVTESNHDQFETGDIVHWWTTLAKGCKYIRR</sequence>
<reference evidence="3 4" key="1">
    <citation type="submission" date="2018-06" db="EMBL/GenBank/DDBJ databases">
        <authorList>
            <consortium name="Pathogen Informatics"/>
            <person name="Doyle S."/>
        </authorList>
    </citation>
    <scope>NUCLEOTIDE SEQUENCE [LARGE SCALE GENOMIC DNA]</scope>
    <source>
        <strain evidence="3 4">NCTC12195</strain>
    </source>
</reference>
<protein>
    <submittedName>
        <fullName evidence="3">NADP-dependent oxidoreductase</fullName>
        <ecNumber evidence="3">1.3.1.-</ecNumber>
    </submittedName>
</protein>
<evidence type="ECO:0000313" key="3">
    <source>
        <dbReference type="EMBL" id="SUM34400.1"/>
    </source>
</evidence>
<name>A0A380FKY0_STAGA</name>
<dbReference type="InterPro" id="IPR045010">
    <property type="entry name" value="MDR_fam"/>
</dbReference>
<accession>A0A380FKY0</accession>
<dbReference type="Proteomes" id="UP000255277">
    <property type="component" value="Unassembled WGS sequence"/>
</dbReference>
<dbReference type="STRING" id="1293.SH09_07610"/>
<organism evidence="3 4">
    <name type="scientific">Staphylococcus gallinarum</name>
    <dbReference type="NCBI Taxonomy" id="1293"/>
    <lineage>
        <taxon>Bacteria</taxon>
        <taxon>Bacillati</taxon>
        <taxon>Bacillota</taxon>
        <taxon>Bacilli</taxon>
        <taxon>Bacillales</taxon>
        <taxon>Staphylococcaceae</taxon>
        <taxon>Staphylococcus</taxon>
    </lineage>
</organism>
<dbReference type="InterPro" id="IPR011032">
    <property type="entry name" value="GroES-like_sf"/>
</dbReference>
<keyword evidence="1 3" id="KW-0560">Oxidoreductase</keyword>
<dbReference type="PANTHER" id="PTHR43205">
    <property type="entry name" value="PROSTAGLANDIN REDUCTASE"/>
    <property type="match status" value="1"/>
</dbReference>
<evidence type="ECO:0000313" key="4">
    <source>
        <dbReference type="Proteomes" id="UP000255277"/>
    </source>
</evidence>